<name>A0A5B8VPR4_9BACT</name>
<reference evidence="3 4" key="1">
    <citation type="journal article" date="2017" name="Int. J. Syst. Evol. Microbiol.">
        <title>Arachidicoccus ginsenosidivorans sp. nov., with ginsenoside-converting activity isolated from ginseng cultivating soil.</title>
        <authorList>
            <person name="Siddiqi M.Z."/>
            <person name="Aslam Z."/>
            <person name="Im W.T."/>
        </authorList>
    </citation>
    <scope>NUCLEOTIDE SEQUENCE [LARGE SCALE GENOMIC DNA]</scope>
    <source>
        <strain evidence="3 4">Gsoil 809</strain>
    </source>
</reference>
<sequence>MQRITATILTIGDELLIGQVIDTNGAWLGQALNNIGVWVARRVTVSDKWEAIWQALDQASQDSDVILITGGLGPTKDDLTKPLLNEYFGGKLVLHEPSLKIIEGIFSRSNRQMLDVNIKQAEVPDVCTVMLNPRGTAPGMQFEKNGKLYFSMPGVPFEMKGLTENYVLKAIQDKFELGQVLHRTMTTIGLGESFVAERLSTLENALPDRIKLAYLPGHQAVRLRLTETLQPGQKAAIDDYFLQMKESLSDILVTDQDISFAELIADLLLKYGKTVTTAESCTGGYLAAQLTAISGASAYIHGSVVSYDNRIKENLLRVPKQILDAYGAVSEQVVEHMASNVRKLMQADYSIAVSGILGPTGGTQLKPVGTVWIAAASEAQVVTKLCHFRYDRLHNREATSLQAFNLLRKLIEAENQTPEFPG</sequence>
<dbReference type="CDD" id="cd00885">
    <property type="entry name" value="cinA"/>
    <property type="match status" value="1"/>
</dbReference>
<dbReference type="SUPFAM" id="SSF142433">
    <property type="entry name" value="CinA-like"/>
    <property type="match status" value="1"/>
</dbReference>
<keyword evidence="4" id="KW-1185">Reference proteome</keyword>
<dbReference type="Pfam" id="PF02464">
    <property type="entry name" value="CinA"/>
    <property type="match status" value="1"/>
</dbReference>
<dbReference type="KEGG" id="agi:FSB73_13745"/>
<dbReference type="EMBL" id="CP042434">
    <property type="protein sequence ID" value="QEC72585.1"/>
    <property type="molecule type" value="Genomic_DNA"/>
</dbReference>
<organism evidence="3 4">
    <name type="scientific">Arachidicoccus ginsenosidivorans</name>
    <dbReference type="NCBI Taxonomy" id="496057"/>
    <lineage>
        <taxon>Bacteria</taxon>
        <taxon>Pseudomonadati</taxon>
        <taxon>Bacteroidota</taxon>
        <taxon>Chitinophagia</taxon>
        <taxon>Chitinophagales</taxon>
        <taxon>Chitinophagaceae</taxon>
        <taxon>Arachidicoccus</taxon>
    </lineage>
</organism>
<dbReference type="SMART" id="SM00852">
    <property type="entry name" value="MoCF_biosynth"/>
    <property type="match status" value="1"/>
</dbReference>
<dbReference type="InterPro" id="IPR008136">
    <property type="entry name" value="CinA_C"/>
</dbReference>
<dbReference type="Gene3D" id="3.40.980.10">
    <property type="entry name" value="MoaB/Mog-like domain"/>
    <property type="match status" value="1"/>
</dbReference>
<dbReference type="InterPro" id="IPR041424">
    <property type="entry name" value="CinA_KH"/>
</dbReference>
<dbReference type="SUPFAM" id="SSF53218">
    <property type="entry name" value="Molybdenum cofactor biosynthesis proteins"/>
    <property type="match status" value="1"/>
</dbReference>
<dbReference type="OrthoDB" id="9801454at2"/>
<feature type="domain" description="MoaB/Mog" evidence="2">
    <location>
        <begin position="7"/>
        <end position="174"/>
    </location>
</feature>
<dbReference type="InterPro" id="IPR050101">
    <property type="entry name" value="CinA"/>
</dbReference>
<dbReference type="NCBIfam" id="TIGR00177">
    <property type="entry name" value="molyb_syn"/>
    <property type="match status" value="1"/>
</dbReference>
<accession>A0A5B8VPR4</accession>
<dbReference type="RefSeq" id="WP_146783274.1">
    <property type="nucleotide sequence ID" value="NZ_CP042434.1"/>
</dbReference>
<dbReference type="Gene3D" id="3.90.950.20">
    <property type="entry name" value="CinA-like"/>
    <property type="match status" value="1"/>
</dbReference>
<dbReference type="InterPro" id="IPR008135">
    <property type="entry name" value="Competence-induced_CinA"/>
</dbReference>
<dbReference type="PANTHER" id="PTHR13939:SF0">
    <property type="entry name" value="NMN AMIDOHYDROLASE-LIKE PROTEIN YFAY"/>
    <property type="match status" value="1"/>
</dbReference>
<dbReference type="InterPro" id="IPR036653">
    <property type="entry name" value="CinA-like_C"/>
</dbReference>
<gene>
    <name evidence="3" type="ORF">FSB73_13745</name>
</gene>
<evidence type="ECO:0000313" key="3">
    <source>
        <dbReference type="EMBL" id="QEC72585.1"/>
    </source>
</evidence>
<protein>
    <recommendedName>
        <fullName evidence="1">CinA-like protein</fullName>
    </recommendedName>
</protein>
<dbReference type="PIRSF" id="PIRSF006728">
    <property type="entry name" value="CinA"/>
    <property type="match status" value="1"/>
</dbReference>
<evidence type="ECO:0000259" key="2">
    <source>
        <dbReference type="SMART" id="SM00852"/>
    </source>
</evidence>
<dbReference type="HAMAP" id="MF_00226_B">
    <property type="entry name" value="CinA_B"/>
    <property type="match status" value="1"/>
</dbReference>
<dbReference type="PANTHER" id="PTHR13939">
    <property type="entry name" value="NICOTINAMIDE-NUCLEOTIDE AMIDOHYDROLASE PNCC"/>
    <property type="match status" value="1"/>
</dbReference>
<dbReference type="InterPro" id="IPR001453">
    <property type="entry name" value="MoaB/Mog_dom"/>
</dbReference>
<dbReference type="Pfam" id="PF18146">
    <property type="entry name" value="CinA_KH"/>
    <property type="match status" value="1"/>
</dbReference>
<comment type="similarity">
    <text evidence="1">Belongs to the CinA family.</text>
</comment>
<dbReference type="NCBIfam" id="TIGR00200">
    <property type="entry name" value="cinA_nterm"/>
    <property type="match status" value="1"/>
</dbReference>
<dbReference type="Pfam" id="PF00994">
    <property type="entry name" value="MoCF_biosynth"/>
    <property type="match status" value="1"/>
</dbReference>
<evidence type="ECO:0000313" key="4">
    <source>
        <dbReference type="Proteomes" id="UP000321291"/>
    </source>
</evidence>
<dbReference type="Proteomes" id="UP000321291">
    <property type="component" value="Chromosome"/>
</dbReference>
<dbReference type="NCBIfam" id="TIGR00199">
    <property type="entry name" value="PncC_domain"/>
    <property type="match status" value="1"/>
</dbReference>
<evidence type="ECO:0000256" key="1">
    <source>
        <dbReference type="HAMAP-Rule" id="MF_00226"/>
    </source>
</evidence>
<dbReference type="AlphaFoldDB" id="A0A5B8VPR4"/>
<dbReference type="InterPro" id="IPR036425">
    <property type="entry name" value="MoaB/Mog-like_dom_sf"/>
</dbReference>
<proteinExistence type="inferred from homology"/>